<dbReference type="HOGENOM" id="CLU_1818927_0_0_1"/>
<proteinExistence type="predicted"/>
<evidence type="ECO:0000256" key="2">
    <source>
        <dbReference type="SAM" id="Phobius"/>
    </source>
</evidence>
<keyword evidence="4" id="KW-1185">Reference proteome</keyword>
<dbReference type="Gramene" id="OMERI02G35440.1">
    <property type="protein sequence ID" value="OMERI02G35440.1"/>
    <property type="gene ID" value="OMERI02G35440"/>
</dbReference>
<organism evidence="3">
    <name type="scientific">Oryza meridionalis</name>
    <dbReference type="NCBI Taxonomy" id="40149"/>
    <lineage>
        <taxon>Eukaryota</taxon>
        <taxon>Viridiplantae</taxon>
        <taxon>Streptophyta</taxon>
        <taxon>Embryophyta</taxon>
        <taxon>Tracheophyta</taxon>
        <taxon>Spermatophyta</taxon>
        <taxon>Magnoliopsida</taxon>
        <taxon>Liliopsida</taxon>
        <taxon>Poales</taxon>
        <taxon>Poaceae</taxon>
        <taxon>BOP clade</taxon>
        <taxon>Oryzoideae</taxon>
        <taxon>Oryzeae</taxon>
        <taxon>Oryzinae</taxon>
        <taxon>Oryza</taxon>
    </lineage>
</organism>
<dbReference type="Proteomes" id="UP000008021">
    <property type="component" value="Chromosome 2"/>
</dbReference>
<protein>
    <submittedName>
        <fullName evidence="3">Uncharacterized protein</fullName>
    </submittedName>
</protein>
<keyword evidence="2" id="KW-1133">Transmembrane helix</keyword>
<sequence length="142" mass="16550">MASAMLRSAGGALQRSISHCSYHVHLSRKLMDCSHRLSTAGRAESAQPNKQHLCSYLEQDDLLEYKRRWEEKKKDYEDLFVTLEAFNNMVEERSAALQMLKEQLENKNNSSAQKYYRFKQSAILMSYSFVSIFTIYNMDIFG</sequence>
<feature type="coiled-coil region" evidence="1">
    <location>
        <begin position="83"/>
        <end position="110"/>
    </location>
</feature>
<keyword evidence="2" id="KW-0812">Transmembrane</keyword>
<keyword evidence="1" id="KW-0175">Coiled coil</keyword>
<evidence type="ECO:0000313" key="4">
    <source>
        <dbReference type="Proteomes" id="UP000008021"/>
    </source>
</evidence>
<dbReference type="AlphaFoldDB" id="A0A0E0CT86"/>
<name>A0A0E0CT86_9ORYZ</name>
<reference evidence="3" key="2">
    <citation type="submission" date="2018-05" db="EMBL/GenBank/DDBJ databases">
        <title>OmerRS3 (Oryza meridionalis Reference Sequence Version 3).</title>
        <authorList>
            <person name="Zhang J."/>
            <person name="Kudrna D."/>
            <person name="Lee S."/>
            <person name="Talag J."/>
            <person name="Welchert J."/>
            <person name="Wing R.A."/>
        </authorList>
    </citation>
    <scope>NUCLEOTIDE SEQUENCE [LARGE SCALE GENOMIC DNA]</scope>
    <source>
        <strain evidence="3">cv. OR44</strain>
    </source>
</reference>
<feature type="transmembrane region" description="Helical" evidence="2">
    <location>
        <begin position="121"/>
        <end position="138"/>
    </location>
</feature>
<evidence type="ECO:0000256" key="1">
    <source>
        <dbReference type="SAM" id="Coils"/>
    </source>
</evidence>
<accession>A0A0E0CT86</accession>
<dbReference type="EnsemblPlants" id="OMERI02G35440.1">
    <property type="protein sequence ID" value="OMERI02G35440.1"/>
    <property type="gene ID" value="OMERI02G35440"/>
</dbReference>
<keyword evidence="2" id="KW-0472">Membrane</keyword>
<reference evidence="3" key="1">
    <citation type="submission" date="2015-04" db="UniProtKB">
        <authorList>
            <consortium name="EnsemblPlants"/>
        </authorList>
    </citation>
    <scope>IDENTIFICATION</scope>
</reference>
<evidence type="ECO:0000313" key="3">
    <source>
        <dbReference type="EnsemblPlants" id="OMERI02G35440.1"/>
    </source>
</evidence>